<comment type="caution">
    <text evidence="7">The sequence shown here is derived from an EMBL/GenBank/DDBJ whole genome shotgun (WGS) entry which is preliminary data.</text>
</comment>
<comment type="subcellular location">
    <subcellularLocation>
        <location evidence="1">Membrane</location>
        <topology evidence="1">Multi-pass membrane protein</topology>
    </subcellularLocation>
</comment>
<protein>
    <submittedName>
        <fullName evidence="7">TspO/MBR family protein</fullName>
    </submittedName>
</protein>
<organism evidence="7 8">
    <name type="scientific">Tabrizicola soli</name>
    <dbReference type="NCBI Taxonomy" id="2185115"/>
    <lineage>
        <taxon>Bacteria</taxon>
        <taxon>Pseudomonadati</taxon>
        <taxon>Pseudomonadota</taxon>
        <taxon>Alphaproteobacteria</taxon>
        <taxon>Rhodobacterales</taxon>
        <taxon>Paracoccaceae</taxon>
        <taxon>Tabrizicola</taxon>
    </lineage>
</organism>
<keyword evidence="8" id="KW-1185">Reference proteome</keyword>
<reference evidence="8" key="1">
    <citation type="journal article" date="2019" name="Int. J. Syst. Evol. Microbiol.">
        <title>The Global Catalogue of Microorganisms (GCM) 10K type strain sequencing project: providing services to taxonomists for standard genome sequencing and annotation.</title>
        <authorList>
            <consortium name="The Broad Institute Genomics Platform"/>
            <consortium name="The Broad Institute Genome Sequencing Center for Infectious Disease"/>
            <person name="Wu L."/>
            <person name="Ma J."/>
        </authorList>
    </citation>
    <scope>NUCLEOTIDE SEQUENCE [LARGE SCALE GENOMIC DNA]</scope>
    <source>
        <strain evidence="8">KCTC 62102</strain>
    </source>
</reference>
<gene>
    <name evidence="7" type="ORF">ACFOD6_11400</name>
</gene>
<feature type="transmembrane region" description="Helical" evidence="6">
    <location>
        <begin position="43"/>
        <end position="60"/>
    </location>
</feature>
<evidence type="ECO:0000256" key="2">
    <source>
        <dbReference type="ARBA" id="ARBA00007524"/>
    </source>
</evidence>
<evidence type="ECO:0000256" key="1">
    <source>
        <dbReference type="ARBA" id="ARBA00004141"/>
    </source>
</evidence>
<dbReference type="NCBIfam" id="NF047825">
    <property type="entry name" value="T-richsensTspOAlph"/>
    <property type="match status" value="1"/>
</dbReference>
<evidence type="ECO:0000313" key="8">
    <source>
        <dbReference type="Proteomes" id="UP001595445"/>
    </source>
</evidence>
<dbReference type="InterPro" id="IPR004307">
    <property type="entry name" value="TspO_MBR"/>
</dbReference>
<sequence length="165" mass="17977">MDIGSFFIFLAACVPSAATGALFPPGAWYRRLRKPRWTPPDRVFPVVWTTLYLLMAAAAARASGFRGAETGLALWALQMTFNTLWTPVFFGLHRMALALGVLAVLWVAVAATTLAFFQVDRWAAGMFLPYFAWVSFSLALNVAVVRLNPGPHRQAAEADCGAPNG</sequence>
<dbReference type="InterPro" id="IPR038330">
    <property type="entry name" value="TspO/MBR-related_sf"/>
</dbReference>
<proteinExistence type="inferred from homology"/>
<name>A0ABV7DXB9_9RHOB</name>
<dbReference type="Pfam" id="PF03073">
    <property type="entry name" value="TspO_MBR"/>
    <property type="match status" value="1"/>
</dbReference>
<evidence type="ECO:0000313" key="7">
    <source>
        <dbReference type="EMBL" id="MFC3086653.1"/>
    </source>
</evidence>
<dbReference type="PANTHER" id="PTHR10057:SF0">
    <property type="entry name" value="TRANSLOCATOR PROTEIN"/>
    <property type="match status" value="1"/>
</dbReference>
<comment type="similarity">
    <text evidence="2">Belongs to the TspO/BZRP family.</text>
</comment>
<feature type="transmembrane region" description="Helical" evidence="6">
    <location>
        <begin position="96"/>
        <end position="117"/>
    </location>
</feature>
<dbReference type="RefSeq" id="WP_197645772.1">
    <property type="nucleotide sequence ID" value="NZ_JAEACP010000015.1"/>
</dbReference>
<feature type="transmembrane region" description="Helical" evidence="6">
    <location>
        <begin position="72"/>
        <end position="90"/>
    </location>
</feature>
<dbReference type="Gene3D" id="1.20.1260.100">
    <property type="entry name" value="TspO/MBR protein"/>
    <property type="match status" value="1"/>
</dbReference>
<dbReference type="PANTHER" id="PTHR10057">
    <property type="entry name" value="PERIPHERAL-TYPE BENZODIAZEPINE RECEPTOR"/>
    <property type="match status" value="1"/>
</dbReference>
<accession>A0ABV7DXB9</accession>
<keyword evidence="4 6" id="KW-1133">Transmembrane helix</keyword>
<keyword evidence="3 6" id="KW-0812">Transmembrane</keyword>
<dbReference type="PIRSF" id="PIRSF005859">
    <property type="entry name" value="PBR"/>
    <property type="match status" value="1"/>
</dbReference>
<feature type="transmembrane region" description="Helical" evidence="6">
    <location>
        <begin position="124"/>
        <end position="144"/>
    </location>
</feature>
<evidence type="ECO:0000256" key="6">
    <source>
        <dbReference type="SAM" id="Phobius"/>
    </source>
</evidence>
<evidence type="ECO:0000256" key="3">
    <source>
        <dbReference type="ARBA" id="ARBA00022692"/>
    </source>
</evidence>
<evidence type="ECO:0000256" key="4">
    <source>
        <dbReference type="ARBA" id="ARBA00022989"/>
    </source>
</evidence>
<keyword evidence="5 6" id="KW-0472">Membrane</keyword>
<dbReference type="Proteomes" id="UP001595445">
    <property type="component" value="Unassembled WGS sequence"/>
</dbReference>
<evidence type="ECO:0000256" key="5">
    <source>
        <dbReference type="ARBA" id="ARBA00023136"/>
    </source>
</evidence>
<dbReference type="EMBL" id="JBHRSM010000019">
    <property type="protein sequence ID" value="MFC3086653.1"/>
    <property type="molecule type" value="Genomic_DNA"/>
</dbReference>
<dbReference type="CDD" id="cd15904">
    <property type="entry name" value="TSPO_MBR"/>
    <property type="match status" value="1"/>
</dbReference>